<gene>
    <name evidence="5" type="ORF">FB474_1424</name>
</gene>
<dbReference type="GO" id="GO:0008976">
    <property type="term" value="F:polyphosphate kinase activity"/>
    <property type="evidence" value="ECO:0007669"/>
    <property type="project" value="InterPro"/>
</dbReference>
<dbReference type="PIRSF" id="PIRSF028756">
    <property type="entry name" value="PPK2_prd"/>
    <property type="match status" value="1"/>
</dbReference>
<keyword evidence="2" id="KW-0418">Kinase</keyword>
<feature type="compositionally biased region" description="Basic residues" evidence="3">
    <location>
        <begin position="325"/>
        <end position="341"/>
    </location>
</feature>
<feature type="region of interest" description="Disordered" evidence="3">
    <location>
        <begin position="295"/>
        <end position="341"/>
    </location>
</feature>
<evidence type="ECO:0000313" key="5">
    <source>
        <dbReference type="EMBL" id="TQL60048.1"/>
    </source>
</evidence>
<dbReference type="InterPro" id="IPR022488">
    <property type="entry name" value="PPK2-related"/>
</dbReference>
<dbReference type="Proteomes" id="UP000319514">
    <property type="component" value="Unassembled WGS sequence"/>
</dbReference>
<organism evidence="5 6">
    <name type="scientific">Oryzihumus leptocrescens</name>
    <dbReference type="NCBI Taxonomy" id="297536"/>
    <lineage>
        <taxon>Bacteria</taxon>
        <taxon>Bacillati</taxon>
        <taxon>Actinomycetota</taxon>
        <taxon>Actinomycetes</taxon>
        <taxon>Micrococcales</taxon>
        <taxon>Intrasporangiaceae</taxon>
        <taxon>Oryzihumus</taxon>
    </lineage>
</organism>
<proteinExistence type="predicted"/>
<comment type="caution">
    <text evidence="5">The sequence shown here is derived from an EMBL/GenBank/DDBJ whole genome shotgun (WGS) entry which is preliminary data.</text>
</comment>
<dbReference type="InterPro" id="IPR027417">
    <property type="entry name" value="P-loop_NTPase"/>
</dbReference>
<keyword evidence="6" id="KW-1185">Reference proteome</keyword>
<dbReference type="PANTHER" id="PTHR34383">
    <property type="entry name" value="POLYPHOSPHATE:AMP PHOSPHOTRANSFERASE-RELATED"/>
    <property type="match status" value="1"/>
</dbReference>
<evidence type="ECO:0000259" key="4">
    <source>
        <dbReference type="Pfam" id="PF03976"/>
    </source>
</evidence>
<protein>
    <submittedName>
        <fullName evidence="5">Polyphosphate:AMP phosphotransferase</fullName>
    </submittedName>
</protein>
<dbReference type="GO" id="GO:0006797">
    <property type="term" value="P:polyphosphate metabolic process"/>
    <property type="evidence" value="ECO:0007669"/>
    <property type="project" value="InterPro"/>
</dbReference>
<evidence type="ECO:0000256" key="2">
    <source>
        <dbReference type="ARBA" id="ARBA00022777"/>
    </source>
</evidence>
<accession>A0A542ZI62</accession>
<dbReference type="OrthoDB" id="9775224at2"/>
<dbReference type="InterPro" id="IPR016898">
    <property type="entry name" value="Polyphosphate_phosphotransfera"/>
</dbReference>
<evidence type="ECO:0000313" key="6">
    <source>
        <dbReference type="Proteomes" id="UP000319514"/>
    </source>
</evidence>
<feature type="domain" description="Polyphosphate kinase-2-related" evidence="4">
    <location>
        <begin position="42"/>
        <end position="274"/>
    </location>
</feature>
<dbReference type="PANTHER" id="PTHR34383:SF3">
    <property type="entry name" value="POLYPHOSPHATE:AMP PHOSPHOTRANSFERASE"/>
    <property type="match status" value="1"/>
</dbReference>
<dbReference type="AlphaFoldDB" id="A0A542ZI62"/>
<keyword evidence="1 5" id="KW-0808">Transferase</keyword>
<feature type="compositionally biased region" description="Basic and acidic residues" evidence="3">
    <location>
        <begin position="295"/>
        <end position="305"/>
    </location>
</feature>
<reference evidence="5 6" key="1">
    <citation type="submission" date="2019-06" db="EMBL/GenBank/DDBJ databases">
        <title>Sequencing the genomes of 1000 actinobacteria strains.</title>
        <authorList>
            <person name="Klenk H.-P."/>
        </authorList>
    </citation>
    <scope>NUCLEOTIDE SEQUENCE [LARGE SCALE GENOMIC DNA]</scope>
    <source>
        <strain evidence="5 6">DSM 18082</strain>
    </source>
</reference>
<evidence type="ECO:0000256" key="3">
    <source>
        <dbReference type="SAM" id="MobiDB-lite"/>
    </source>
</evidence>
<sequence length="341" mass="39502">MAHDDRGRRIAEAIAPLRVPPGTRVDLEEDYDPRYKADFVKKKDGAELLRTGVELLAEYQERLAAQDTWGVLVCLQALDAAGKDGTIRHVMSGVNPQGVRVRGFKVPSTEELDHDYLWRYARELPPRGDIGIFNRSHYEEVLVVRVHPELLDRQQLPPEAKGKGVWDRRYREINDWEHYLVDNGFRVVKLFLNLSREEQRVRFLRRIDLPDHNWKFSPADARERLRWDDYQEAFSEMLSATSTEWAPWYVIPADRKWFARLATAAVLVDTLMDIDPQYPTVSTDTRAEMLQEKAALEAEAPKGTEPDPFEAEALREEEGGDGTQKRRKKKGKKGKHRKDRS</sequence>
<dbReference type="RefSeq" id="WP_141787992.1">
    <property type="nucleotide sequence ID" value="NZ_BAAAKX010000005.1"/>
</dbReference>
<dbReference type="NCBIfam" id="TIGR03709">
    <property type="entry name" value="PPK2_rel_1"/>
    <property type="match status" value="1"/>
</dbReference>
<dbReference type="Pfam" id="PF03976">
    <property type="entry name" value="PPK2"/>
    <property type="match status" value="1"/>
</dbReference>
<dbReference type="EMBL" id="VFOQ01000001">
    <property type="protein sequence ID" value="TQL60048.1"/>
    <property type="molecule type" value="Genomic_DNA"/>
</dbReference>
<dbReference type="InterPro" id="IPR022300">
    <property type="entry name" value="PPK2-rel_1"/>
</dbReference>
<dbReference type="SUPFAM" id="SSF52540">
    <property type="entry name" value="P-loop containing nucleoside triphosphate hydrolases"/>
    <property type="match status" value="1"/>
</dbReference>
<evidence type="ECO:0000256" key="1">
    <source>
        <dbReference type="ARBA" id="ARBA00022679"/>
    </source>
</evidence>
<name>A0A542ZI62_9MICO</name>
<dbReference type="Gene3D" id="3.40.50.300">
    <property type="entry name" value="P-loop containing nucleotide triphosphate hydrolases"/>
    <property type="match status" value="1"/>
</dbReference>